<sequence>MSRRKINLLLLILSMVGGAVGFLVGEYLLAEYENQLPQWLLMGLYFGQYALFVGLGCLLAEMISPQLNGLGWKQRYLGFSWKMLVPSTLVMLFVAGSLFQLIYGMNIGGVKPASADDVIMVLDISDSMSQTDPNRQLFSAAADVIRNMDDDKRVGIIVFNDQATILQPLTNVSSQKVKDHIIALLKNYQAPAGGTNIGEALSTAMEHMKQMNSTRSMLILMSDGYSQVDLATALAPYQQNHVAINTVGISNVEADATNLLKNIAEQTDGTYYSVENANELSAIFHKIYLLNNRDQHLVGERVGAAADSTVYAVLRVFFLTLIGGLVGLSLGLFFDNKHLAKSFLAGGLVSGLLAGLILELGLGHSAFTDILVRLIAAIVMAAVLAIFTAIMPVQERSLTAGSFSRSRNVGEKTFTDRKASGKRFDM</sequence>
<feature type="transmembrane region" description="Helical" evidence="1">
    <location>
        <begin position="370"/>
        <end position="390"/>
    </location>
</feature>
<dbReference type="Gene3D" id="3.40.50.410">
    <property type="entry name" value="von Willebrand factor, type A domain"/>
    <property type="match status" value="1"/>
</dbReference>
<dbReference type="Proteomes" id="UP000271031">
    <property type="component" value="Unassembled WGS sequence"/>
</dbReference>
<proteinExistence type="predicted"/>
<dbReference type="EMBL" id="RHHQ01000007">
    <property type="protein sequence ID" value="RNB90457.1"/>
    <property type="molecule type" value="Genomic_DNA"/>
</dbReference>
<feature type="domain" description="VWFA" evidence="2">
    <location>
        <begin position="117"/>
        <end position="287"/>
    </location>
</feature>
<evidence type="ECO:0000259" key="2">
    <source>
        <dbReference type="PROSITE" id="PS50234"/>
    </source>
</evidence>
<keyword evidence="1" id="KW-1133">Transmembrane helix</keyword>
<feature type="transmembrane region" description="Helical" evidence="1">
    <location>
        <begin position="343"/>
        <end position="364"/>
    </location>
</feature>
<dbReference type="PANTHER" id="PTHR10579">
    <property type="entry name" value="CALCIUM-ACTIVATED CHLORIDE CHANNEL REGULATOR"/>
    <property type="match status" value="1"/>
</dbReference>
<protein>
    <submittedName>
        <fullName evidence="3">VWA domain-containing protein</fullName>
    </submittedName>
</protein>
<dbReference type="AlphaFoldDB" id="A0A3M8DU11"/>
<dbReference type="Pfam" id="PF00092">
    <property type="entry name" value="VWA"/>
    <property type="match status" value="1"/>
</dbReference>
<keyword evidence="1" id="KW-0812">Transmembrane</keyword>
<keyword evidence="4" id="KW-1185">Reference proteome</keyword>
<dbReference type="InterPro" id="IPR051266">
    <property type="entry name" value="CLCR"/>
</dbReference>
<keyword evidence="1" id="KW-0472">Membrane</keyword>
<dbReference type="InterPro" id="IPR002035">
    <property type="entry name" value="VWF_A"/>
</dbReference>
<dbReference type="OrthoDB" id="6206554at2"/>
<comment type="caution">
    <text evidence="3">The sequence shown here is derived from an EMBL/GenBank/DDBJ whole genome shotgun (WGS) entry which is preliminary data.</text>
</comment>
<organism evidence="3 4">
    <name type="scientific">Brevibacillus fluminis</name>
    <dbReference type="NCBI Taxonomy" id="511487"/>
    <lineage>
        <taxon>Bacteria</taxon>
        <taxon>Bacillati</taxon>
        <taxon>Bacillota</taxon>
        <taxon>Bacilli</taxon>
        <taxon>Bacillales</taxon>
        <taxon>Paenibacillaceae</taxon>
        <taxon>Brevibacillus</taxon>
    </lineage>
</organism>
<name>A0A3M8DU11_9BACL</name>
<dbReference type="PANTHER" id="PTHR10579:SF43">
    <property type="entry name" value="ZINC FINGER (C3HC4-TYPE RING FINGER) FAMILY PROTEIN"/>
    <property type="match status" value="1"/>
</dbReference>
<feature type="transmembrane region" description="Helical" evidence="1">
    <location>
        <begin position="310"/>
        <end position="334"/>
    </location>
</feature>
<dbReference type="PROSITE" id="PS50234">
    <property type="entry name" value="VWFA"/>
    <property type="match status" value="1"/>
</dbReference>
<feature type="transmembrane region" description="Helical" evidence="1">
    <location>
        <begin position="45"/>
        <end position="63"/>
    </location>
</feature>
<evidence type="ECO:0000313" key="3">
    <source>
        <dbReference type="EMBL" id="RNB90457.1"/>
    </source>
</evidence>
<dbReference type="SUPFAM" id="SSF53300">
    <property type="entry name" value="vWA-like"/>
    <property type="match status" value="1"/>
</dbReference>
<reference evidence="3 4" key="1">
    <citation type="submission" date="2018-10" db="EMBL/GenBank/DDBJ databases">
        <title>Phylogenomics of Brevibacillus.</title>
        <authorList>
            <person name="Dunlap C."/>
        </authorList>
    </citation>
    <scope>NUCLEOTIDE SEQUENCE [LARGE SCALE GENOMIC DNA]</scope>
    <source>
        <strain evidence="3 4">JCM 15716</strain>
    </source>
</reference>
<feature type="transmembrane region" description="Helical" evidence="1">
    <location>
        <begin position="84"/>
        <end position="103"/>
    </location>
</feature>
<evidence type="ECO:0000313" key="4">
    <source>
        <dbReference type="Proteomes" id="UP000271031"/>
    </source>
</evidence>
<evidence type="ECO:0000256" key="1">
    <source>
        <dbReference type="SAM" id="Phobius"/>
    </source>
</evidence>
<dbReference type="SMART" id="SM00327">
    <property type="entry name" value="VWA"/>
    <property type="match status" value="1"/>
</dbReference>
<accession>A0A3M8DU11</accession>
<dbReference type="InterPro" id="IPR036465">
    <property type="entry name" value="vWFA_dom_sf"/>
</dbReference>
<gene>
    <name evidence="3" type="ORF">EDM56_08080</name>
</gene>
<dbReference type="RefSeq" id="WP_122917383.1">
    <property type="nucleotide sequence ID" value="NZ_RHHQ01000007.1"/>
</dbReference>